<dbReference type="AlphaFoldDB" id="A0A084VVQ7"/>
<protein>
    <submittedName>
        <fullName evidence="2 3">Uncharacterized protein</fullName>
    </submittedName>
</protein>
<proteinExistence type="predicted"/>
<keyword evidence="4" id="KW-1185">Reference proteome</keyword>
<reference evidence="3" key="2">
    <citation type="submission" date="2020-05" db="UniProtKB">
        <authorList>
            <consortium name="EnsemblMetazoa"/>
        </authorList>
    </citation>
    <scope>IDENTIFICATION</scope>
</reference>
<reference evidence="2 4" key="1">
    <citation type="journal article" date="2014" name="BMC Genomics">
        <title>Genome sequence of Anopheles sinensis provides insight into genetics basis of mosquito competence for malaria parasites.</title>
        <authorList>
            <person name="Zhou D."/>
            <person name="Zhang D."/>
            <person name="Ding G."/>
            <person name="Shi L."/>
            <person name="Hou Q."/>
            <person name="Ye Y."/>
            <person name="Xu Y."/>
            <person name="Zhou H."/>
            <person name="Xiong C."/>
            <person name="Li S."/>
            <person name="Yu J."/>
            <person name="Hong S."/>
            <person name="Yu X."/>
            <person name="Zou P."/>
            <person name="Chen C."/>
            <person name="Chang X."/>
            <person name="Wang W."/>
            <person name="Lv Y."/>
            <person name="Sun Y."/>
            <person name="Ma L."/>
            <person name="Shen B."/>
            <person name="Zhu C."/>
        </authorList>
    </citation>
    <scope>NUCLEOTIDE SEQUENCE [LARGE SCALE GENOMIC DNA]</scope>
</reference>
<dbReference type="EMBL" id="ATLV01017212">
    <property type="status" value="NOT_ANNOTATED_CDS"/>
    <property type="molecule type" value="Genomic_DNA"/>
</dbReference>
<dbReference type="EMBL" id="KE525157">
    <property type="protein sequence ID" value="KFB42051.1"/>
    <property type="molecule type" value="Genomic_DNA"/>
</dbReference>
<organism evidence="2">
    <name type="scientific">Anopheles sinensis</name>
    <name type="common">Mosquito</name>
    <dbReference type="NCBI Taxonomy" id="74873"/>
    <lineage>
        <taxon>Eukaryota</taxon>
        <taxon>Metazoa</taxon>
        <taxon>Ecdysozoa</taxon>
        <taxon>Arthropoda</taxon>
        <taxon>Hexapoda</taxon>
        <taxon>Insecta</taxon>
        <taxon>Pterygota</taxon>
        <taxon>Neoptera</taxon>
        <taxon>Endopterygota</taxon>
        <taxon>Diptera</taxon>
        <taxon>Nematocera</taxon>
        <taxon>Culicoidea</taxon>
        <taxon>Culicidae</taxon>
        <taxon>Anophelinae</taxon>
        <taxon>Anopheles</taxon>
    </lineage>
</organism>
<dbReference type="VEuPathDB" id="VectorBase:ASIC009634"/>
<accession>A0A084VVQ7</accession>
<feature type="region of interest" description="Disordered" evidence="1">
    <location>
        <begin position="48"/>
        <end position="83"/>
    </location>
</feature>
<gene>
    <name evidence="2" type="ORF">ZHAS_00009634</name>
</gene>
<evidence type="ECO:0000313" key="4">
    <source>
        <dbReference type="Proteomes" id="UP000030765"/>
    </source>
</evidence>
<dbReference type="Proteomes" id="UP000030765">
    <property type="component" value="Unassembled WGS sequence"/>
</dbReference>
<evidence type="ECO:0000313" key="2">
    <source>
        <dbReference type="EMBL" id="KFB42051.1"/>
    </source>
</evidence>
<dbReference type="EnsemblMetazoa" id="ASIC009634-RA">
    <property type="protein sequence ID" value="ASIC009634-PA"/>
    <property type="gene ID" value="ASIC009634"/>
</dbReference>
<evidence type="ECO:0000313" key="3">
    <source>
        <dbReference type="EnsemblMetazoa" id="ASIC009634-PA"/>
    </source>
</evidence>
<name>A0A084VVQ7_ANOSI</name>
<evidence type="ECO:0000256" key="1">
    <source>
        <dbReference type="SAM" id="MobiDB-lite"/>
    </source>
</evidence>
<sequence>MKHEEVDLFADPLIPKCKLNSGVAYTHPRLNDLGAWSACWESNVDDCDKDDEDDVDGLPSDPRTPTAAHVPSRPGGRDASKDTAACRLALASEPDLPLRVHAPRKGGY</sequence>